<feature type="region of interest" description="Disordered" evidence="1">
    <location>
        <begin position="720"/>
        <end position="883"/>
    </location>
</feature>
<keyword evidence="3" id="KW-1185">Reference proteome</keyword>
<feature type="compositionally biased region" description="Low complexity" evidence="1">
    <location>
        <begin position="720"/>
        <end position="734"/>
    </location>
</feature>
<proteinExistence type="predicted"/>
<feature type="compositionally biased region" description="Basic residues" evidence="1">
    <location>
        <begin position="842"/>
        <end position="855"/>
    </location>
</feature>
<feature type="compositionally biased region" description="Acidic residues" evidence="1">
    <location>
        <begin position="768"/>
        <end position="784"/>
    </location>
</feature>
<sequence length="933" mass="102804">MGFFSFLSRRTGNRGKTKAAFKAEPYDSALSRSRQTQDGYYLTGNIPDADDTLPRGRAAFDHSQLSLDTASDDEHPAPAPGIPRLRDESVERPSTAPDARPSSAVIPNSSPRVKRNGQTRPPPLSFRMARPETAAPGSRPSSRGSINTITSAFRRASGHSRAMSLRRDGEKAFKDILDAQSEIKPADFKTRVKAAGARDYGEDVAERNMGQNGFDLGSEHVRAFYTESERARPDPYKAGVRRRSLRSSQHILPSRVSASPLLPSPKPITRGKDSARRRSVISYVPLNLGSSNPDSLGDLSPRTPAPDDDKLDFGFSPRVVRPPTEFHPPDIAPAPMVRTTRRPRDSVELAKKRAEVPMPEDHVGDDLPATDFALWSATRSRRSSAIISTTSFIRRHHSLHTLQPSVLSSATSRDTVAHAMPLPYRPKTALQHQVQGAPERFTHRVSLIFENDDALSTVGSTSAPSLKIREADTRPSRSFPLLPSAVVTNTADITIPNDEILEFPPPIRTRGTRGWSASSGTPTACESTTAASTAASTFHRPPSLHTADTSVDLSVGTRSPASKPSTRSTTHDSDGDDDDDDTKPGNTTLCALLDAQETFDVDAYLSSSSIYSFPHTLDDDRNKNDIDTLPPGTHAIIDSTAAMAMVDHFNMDDYLSSDDVDSLRSTTPNHQHHHHRRRPTGEGEEELLFNDLWRCRGGGGVNGGMQLPGLADLFPSPSASPPAFTAAAAATSSSSRERRRRRRFSVGGDGGRQQQQQQQKRFVLDTAADYDYDEEEEEEDESEDGGGGGGWQQEKESAAERRRQYRRDLTPRRDDDGAVDGADDDEGYEADFVDDDDEERLSRRRRQQRTKRTRRLSALCRLGGEEEEEGRQQDGQLNRETEEAEKVDVLTAVRLRKQVRRARRLAGQPSAAMLRRKGSGSRRERARASRSQV</sequence>
<dbReference type="AlphaFoldDB" id="A0AAN6VT36"/>
<feature type="compositionally biased region" description="Acidic residues" evidence="1">
    <location>
        <begin position="817"/>
        <end position="839"/>
    </location>
</feature>
<evidence type="ECO:0000256" key="1">
    <source>
        <dbReference type="SAM" id="MobiDB-lite"/>
    </source>
</evidence>
<feature type="region of interest" description="Disordered" evidence="1">
    <location>
        <begin position="10"/>
        <end position="147"/>
    </location>
</feature>
<gene>
    <name evidence="2" type="ORF">C8A00DRAFT_13179</name>
</gene>
<feature type="compositionally biased region" description="Low complexity" evidence="1">
    <location>
        <begin position="527"/>
        <end position="537"/>
    </location>
</feature>
<feature type="region of interest" description="Disordered" evidence="1">
    <location>
        <begin position="900"/>
        <end position="933"/>
    </location>
</feature>
<feature type="compositionally biased region" description="Polar residues" evidence="1">
    <location>
        <begin position="515"/>
        <end position="526"/>
    </location>
</feature>
<feature type="region of interest" description="Disordered" evidence="1">
    <location>
        <begin position="256"/>
        <end position="343"/>
    </location>
</feature>
<comment type="caution">
    <text evidence="2">The sequence shown here is derived from an EMBL/GenBank/DDBJ whole genome shotgun (WGS) entry which is preliminary data.</text>
</comment>
<reference evidence="2" key="2">
    <citation type="submission" date="2023-05" db="EMBL/GenBank/DDBJ databases">
        <authorList>
            <consortium name="Lawrence Berkeley National Laboratory"/>
            <person name="Steindorff A."/>
            <person name="Hensen N."/>
            <person name="Bonometti L."/>
            <person name="Westerberg I."/>
            <person name="Brannstrom I.O."/>
            <person name="Guillou S."/>
            <person name="Cros-Aarteil S."/>
            <person name="Calhoun S."/>
            <person name="Haridas S."/>
            <person name="Kuo A."/>
            <person name="Mondo S."/>
            <person name="Pangilinan J."/>
            <person name="Riley R."/>
            <person name="Labutti K."/>
            <person name="Andreopoulos B."/>
            <person name="Lipzen A."/>
            <person name="Chen C."/>
            <person name="Yanf M."/>
            <person name="Daum C."/>
            <person name="Ng V."/>
            <person name="Clum A."/>
            <person name="Ohm R."/>
            <person name="Martin F."/>
            <person name="Silar P."/>
            <person name="Natvig D."/>
            <person name="Lalanne C."/>
            <person name="Gautier V."/>
            <person name="Ament-Velasquez S.L."/>
            <person name="Kruys A."/>
            <person name="Hutchinson M.I."/>
            <person name="Powell A.J."/>
            <person name="Barry K."/>
            <person name="Miller A.N."/>
            <person name="Grigoriev I.V."/>
            <person name="Debuchy R."/>
            <person name="Gladieux P."/>
            <person name="Thoren M.H."/>
            <person name="Johannesson H."/>
        </authorList>
    </citation>
    <scope>NUCLEOTIDE SEQUENCE</scope>
    <source>
        <strain evidence="2">CBS 538.74</strain>
    </source>
</reference>
<feature type="region of interest" description="Disordered" evidence="1">
    <location>
        <begin position="502"/>
        <end position="585"/>
    </location>
</feature>
<dbReference type="Proteomes" id="UP001302745">
    <property type="component" value="Unassembled WGS sequence"/>
</dbReference>
<accession>A0AAN6VT36</accession>
<evidence type="ECO:0000313" key="3">
    <source>
        <dbReference type="Proteomes" id="UP001302745"/>
    </source>
</evidence>
<evidence type="ECO:0000313" key="2">
    <source>
        <dbReference type="EMBL" id="KAK4155791.1"/>
    </source>
</evidence>
<feature type="compositionally biased region" description="Basic and acidic residues" evidence="1">
    <location>
        <begin position="793"/>
        <end position="816"/>
    </location>
</feature>
<organism evidence="2 3">
    <name type="scientific">Chaetomidium leptoderma</name>
    <dbReference type="NCBI Taxonomy" id="669021"/>
    <lineage>
        <taxon>Eukaryota</taxon>
        <taxon>Fungi</taxon>
        <taxon>Dikarya</taxon>
        <taxon>Ascomycota</taxon>
        <taxon>Pezizomycotina</taxon>
        <taxon>Sordariomycetes</taxon>
        <taxon>Sordariomycetidae</taxon>
        <taxon>Sordariales</taxon>
        <taxon>Chaetomiaceae</taxon>
        <taxon>Chaetomidium</taxon>
    </lineage>
</organism>
<feature type="compositionally biased region" description="Polar residues" evidence="1">
    <location>
        <begin position="546"/>
        <end position="564"/>
    </location>
</feature>
<name>A0AAN6VT36_9PEZI</name>
<reference evidence="2" key="1">
    <citation type="journal article" date="2023" name="Mol. Phylogenet. Evol.">
        <title>Genome-scale phylogeny and comparative genomics of the fungal order Sordariales.</title>
        <authorList>
            <person name="Hensen N."/>
            <person name="Bonometti L."/>
            <person name="Westerberg I."/>
            <person name="Brannstrom I.O."/>
            <person name="Guillou S."/>
            <person name="Cros-Aarteil S."/>
            <person name="Calhoun S."/>
            <person name="Haridas S."/>
            <person name="Kuo A."/>
            <person name="Mondo S."/>
            <person name="Pangilinan J."/>
            <person name="Riley R."/>
            <person name="LaButti K."/>
            <person name="Andreopoulos B."/>
            <person name="Lipzen A."/>
            <person name="Chen C."/>
            <person name="Yan M."/>
            <person name="Daum C."/>
            <person name="Ng V."/>
            <person name="Clum A."/>
            <person name="Steindorff A."/>
            <person name="Ohm R.A."/>
            <person name="Martin F."/>
            <person name="Silar P."/>
            <person name="Natvig D.O."/>
            <person name="Lalanne C."/>
            <person name="Gautier V."/>
            <person name="Ament-Velasquez S.L."/>
            <person name="Kruys A."/>
            <person name="Hutchinson M.I."/>
            <person name="Powell A.J."/>
            <person name="Barry K."/>
            <person name="Miller A.N."/>
            <person name="Grigoriev I.V."/>
            <person name="Debuchy R."/>
            <person name="Gladieux P."/>
            <person name="Hiltunen Thoren M."/>
            <person name="Johannesson H."/>
        </authorList>
    </citation>
    <scope>NUCLEOTIDE SEQUENCE</scope>
    <source>
        <strain evidence="2">CBS 538.74</strain>
    </source>
</reference>
<feature type="region of interest" description="Disordered" evidence="1">
    <location>
        <begin position="660"/>
        <end position="683"/>
    </location>
</feature>
<feature type="region of interest" description="Disordered" evidence="1">
    <location>
        <begin position="228"/>
        <end position="247"/>
    </location>
</feature>
<protein>
    <submittedName>
        <fullName evidence="2">Uncharacterized protein</fullName>
    </submittedName>
</protein>
<dbReference type="EMBL" id="MU856880">
    <property type="protein sequence ID" value="KAK4155791.1"/>
    <property type="molecule type" value="Genomic_DNA"/>
</dbReference>